<feature type="region of interest" description="Disordered" evidence="1">
    <location>
        <begin position="50"/>
        <end position="76"/>
    </location>
</feature>
<accession>A0A834ILX4</accession>
<evidence type="ECO:0000313" key="2">
    <source>
        <dbReference type="EMBL" id="KAF7283479.1"/>
    </source>
</evidence>
<keyword evidence="3" id="KW-1185">Reference proteome</keyword>
<feature type="compositionally biased region" description="Basic and acidic residues" evidence="1">
    <location>
        <begin position="57"/>
        <end position="66"/>
    </location>
</feature>
<dbReference type="Proteomes" id="UP000625711">
    <property type="component" value="Unassembled WGS sequence"/>
</dbReference>
<proteinExistence type="predicted"/>
<dbReference type="EMBL" id="JAACXV010000107">
    <property type="protein sequence ID" value="KAF7283479.1"/>
    <property type="molecule type" value="Genomic_DNA"/>
</dbReference>
<sequence length="76" mass="8435">MTTDILSPPAPGPIPAPVSGPSQDQSFFEEEMWRHKPRFRENEFTHQTLTDETCNQGRKETGKEDPAVAPATAVLL</sequence>
<name>A0A834ILX4_RHYFE</name>
<reference evidence="2" key="1">
    <citation type="submission" date="2020-08" db="EMBL/GenBank/DDBJ databases">
        <title>Genome sequencing and assembly of the red palm weevil Rhynchophorus ferrugineus.</title>
        <authorList>
            <person name="Dias G.B."/>
            <person name="Bergman C.M."/>
            <person name="Manee M."/>
        </authorList>
    </citation>
    <scope>NUCLEOTIDE SEQUENCE</scope>
    <source>
        <strain evidence="2">AA-2017</strain>
        <tissue evidence="2">Whole larva</tissue>
    </source>
</reference>
<comment type="caution">
    <text evidence="2">The sequence shown here is derived from an EMBL/GenBank/DDBJ whole genome shotgun (WGS) entry which is preliminary data.</text>
</comment>
<evidence type="ECO:0000256" key="1">
    <source>
        <dbReference type="SAM" id="MobiDB-lite"/>
    </source>
</evidence>
<organism evidence="2 3">
    <name type="scientific">Rhynchophorus ferrugineus</name>
    <name type="common">Red palm weevil</name>
    <name type="synonym">Curculio ferrugineus</name>
    <dbReference type="NCBI Taxonomy" id="354439"/>
    <lineage>
        <taxon>Eukaryota</taxon>
        <taxon>Metazoa</taxon>
        <taxon>Ecdysozoa</taxon>
        <taxon>Arthropoda</taxon>
        <taxon>Hexapoda</taxon>
        <taxon>Insecta</taxon>
        <taxon>Pterygota</taxon>
        <taxon>Neoptera</taxon>
        <taxon>Endopterygota</taxon>
        <taxon>Coleoptera</taxon>
        <taxon>Polyphaga</taxon>
        <taxon>Cucujiformia</taxon>
        <taxon>Curculionidae</taxon>
        <taxon>Dryophthorinae</taxon>
        <taxon>Rhynchophorus</taxon>
    </lineage>
</organism>
<protein>
    <submittedName>
        <fullName evidence="2">Uncharacterized protein</fullName>
    </submittedName>
</protein>
<feature type="region of interest" description="Disordered" evidence="1">
    <location>
        <begin position="1"/>
        <end position="26"/>
    </location>
</feature>
<feature type="compositionally biased region" description="Pro residues" evidence="1">
    <location>
        <begin position="8"/>
        <end position="18"/>
    </location>
</feature>
<gene>
    <name evidence="2" type="ORF">GWI33_000562</name>
</gene>
<evidence type="ECO:0000313" key="3">
    <source>
        <dbReference type="Proteomes" id="UP000625711"/>
    </source>
</evidence>
<dbReference type="AlphaFoldDB" id="A0A834ILX4"/>